<keyword evidence="2" id="KW-0812">Transmembrane</keyword>
<protein>
    <submittedName>
        <fullName evidence="4">D-alanyl-D-alanine carboxypeptidase</fullName>
        <ecNumber evidence="4">3.4.16.4</ecNumber>
    </submittedName>
</protein>
<dbReference type="Proteomes" id="UP000523863">
    <property type="component" value="Unassembled WGS sequence"/>
</dbReference>
<dbReference type="GO" id="GO:0006508">
    <property type="term" value="P:proteolysis"/>
    <property type="evidence" value="ECO:0007669"/>
    <property type="project" value="InterPro"/>
</dbReference>
<keyword evidence="4" id="KW-0378">Hydrolase</keyword>
<dbReference type="EMBL" id="JACHBL010000001">
    <property type="protein sequence ID" value="MBB5599256.1"/>
    <property type="molecule type" value="Genomic_DNA"/>
</dbReference>
<dbReference type="InterPro" id="IPR003709">
    <property type="entry name" value="VanY-like_core_dom"/>
</dbReference>
<dbReference type="AlphaFoldDB" id="A0A7W9DCJ3"/>
<evidence type="ECO:0000256" key="1">
    <source>
        <dbReference type="SAM" id="MobiDB-lite"/>
    </source>
</evidence>
<dbReference type="Pfam" id="PF02557">
    <property type="entry name" value="VanY"/>
    <property type="match status" value="1"/>
</dbReference>
<gene>
    <name evidence="4" type="ORF">BKA12_002336</name>
</gene>
<dbReference type="PANTHER" id="PTHR34385:SF1">
    <property type="entry name" value="PEPTIDOGLYCAN L-ALANYL-D-GLUTAMATE ENDOPEPTIDASE CWLK"/>
    <property type="match status" value="1"/>
</dbReference>
<keyword evidence="4" id="KW-0121">Carboxypeptidase</keyword>
<dbReference type="GO" id="GO:0009002">
    <property type="term" value="F:serine-type D-Ala-D-Ala carboxypeptidase activity"/>
    <property type="evidence" value="ECO:0007669"/>
    <property type="project" value="UniProtKB-EC"/>
</dbReference>
<comment type="caution">
    <text evidence="4">The sequence shown here is derived from an EMBL/GenBank/DDBJ whole genome shotgun (WGS) entry which is preliminary data.</text>
</comment>
<evidence type="ECO:0000313" key="4">
    <source>
        <dbReference type="EMBL" id="MBB5599256.1"/>
    </source>
</evidence>
<reference evidence="4 5" key="1">
    <citation type="submission" date="2020-08" db="EMBL/GenBank/DDBJ databases">
        <title>Sequencing the genomes of 1000 actinobacteria strains.</title>
        <authorList>
            <person name="Klenk H.-P."/>
        </authorList>
    </citation>
    <scope>NUCLEOTIDE SEQUENCE [LARGE SCALE GENOMIC DNA]</scope>
    <source>
        <strain evidence="4 5">DSM 23694</strain>
    </source>
</reference>
<dbReference type="CDD" id="cd14852">
    <property type="entry name" value="LD-carboxypeptidase"/>
    <property type="match status" value="1"/>
</dbReference>
<accession>A0A7W9DCJ3</accession>
<dbReference type="RefSeq" id="WP_183644097.1">
    <property type="nucleotide sequence ID" value="NZ_JACHBL010000001.1"/>
</dbReference>
<feature type="domain" description="D-alanyl-D-alanine carboxypeptidase-like core" evidence="3">
    <location>
        <begin position="145"/>
        <end position="272"/>
    </location>
</feature>
<dbReference type="Gene3D" id="3.30.1380.10">
    <property type="match status" value="1"/>
</dbReference>
<name>A0A7W9DCJ3_9MICC</name>
<organism evidence="4 5">
    <name type="scientific">Neomicrococcus lactis</name>
    <dbReference type="NCBI Taxonomy" id="732241"/>
    <lineage>
        <taxon>Bacteria</taxon>
        <taxon>Bacillati</taxon>
        <taxon>Actinomycetota</taxon>
        <taxon>Actinomycetes</taxon>
        <taxon>Micrococcales</taxon>
        <taxon>Micrococcaceae</taxon>
        <taxon>Neomicrococcus</taxon>
    </lineage>
</organism>
<evidence type="ECO:0000313" key="5">
    <source>
        <dbReference type="Proteomes" id="UP000523863"/>
    </source>
</evidence>
<dbReference type="EC" id="3.4.16.4" evidence="4"/>
<dbReference type="InterPro" id="IPR009045">
    <property type="entry name" value="Zn_M74/Hedgehog-like"/>
</dbReference>
<sequence length="294" mass="31415">MKRRARYRKDTSPSLPLHLTQRGVIVIGIALLVLSILVTAAFTAARSSAQTALEQAIAKNSAASQTTATAPLTGAASSSSTTDSGTESPAASASEHAEGGPDSTFDASQVHASADPLLVLVRKDLPLEPKEFKPQNLVSLAPGKTLVKEAADHFQELLNAAAQAGHSLRIESGYRSYNAQANLFTRYSNKYGAAYAEKISARPGTSEHQTGLAADIGYSNGQCSLHRCFGEMPGGQWVADHAAEFGFIVRYPQDKVAVTGYNFEPWHLRYIGVENARTYVESGKGSLEEFLNTL</sequence>
<evidence type="ECO:0000256" key="2">
    <source>
        <dbReference type="SAM" id="Phobius"/>
    </source>
</evidence>
<feature type="region of interest" description="Disordered" evidence="1">
    <location>
        <begin position="62"/>
        <end position="107"/>
    </location>
</feature>
<dbReference type="InterPro" id="IPR052179">
    <property type="entry name" value="DD-CPase-like"/>
</dbReference>
<feature type="compositionally biased region" description="Low complexity" evidence="1">
    <location>
        <begin position="66"/>
        <end position="94"/>
    </location>
</feature>
<evidence type="ECO:0000259" key="3">
    <source>
        <dbReference type="Pfam" id="PF02557"/>
    </source>
</evidence>
<keyword evidence="2" id="KW-0472">Membrane</keyword>
<keyword evidence="4" id="KW-0645">Protease</keyword>
<keyword evidence="2" id="KW-1133">Transmembrane helix</keyword>
<dbReference type="InterPro" id="IPR058193">
    <property type="entry name" value="VanY/YodJ_core_dom"/>
</dbReference>
<keyword evidence="5" id="KW-1185">Reference proteome</keyword>
<dbReference type="PANTHER" id="PTHR34385">
    <property type="entry name" value="D-ALANYL-D-ALANINE CARBOXYPEPTIDASE"/>
    <property type="match status" value="1"/>
</dbReference>
<dbReference type="SUPFAM" id="SSF55166">
    <property type="entry name" value="Hedgehog/DD-peptidase"/>
    <property type="match status" value="1"/>
</dbReference>
<proteinExistence type="predicted"/>
<feature type="transmembrane region" description="Helical" evidence="2">
    <location>
        <begin position="24"/>
        <end position="45"/>
    </location>
</feature>